<dbReference type="AlphaFoldDB" id="A0A7W9LJ61"/>
<feature type="transmembrane region" description="Helical" evidence="1">
    <location>
        <begin position="38"/>
        <end position="57"/>
    </location>
</feature>
<accession>A0A7W9LJ61</accession>
<feature type="transmembrane region" description="Helical" evidence="1">
    <location>
        <begin position="128"/>
        <end position="147"/>
    </location>
</feature>
<gene>
    <name evidence="2" type="ORF">HD601_000288</name>
</gene>
<feature type="transmembrane region" description="Helical" evidence="1">
    <location>
        <begin position="153"/>
        <end position="174"/>
    </location>
</feature>
<comment type="caution">
    <text evidence="2">The sequence shown here is derived from an EMBL/GenBank/DDBJ whole genome shotgun (WGS) entry which is preliminary data.</text>
</comment>
<evidence type="ECO:0000256" key="1">
    <source>
        <dbReference type="SAM" id="Phobius"/>
    </source>
</evidence>
<dbReference type="EMBL" id="JACHMM010000001">
    <property type="protein sequence ID" value="MBB5785713.1"/>
    <property type="molecule type" value="Genomic_DNA"/>
</dbReference>
<dbReference type="RefSeq" id="WP_184818644.1">
    <property type="nucleotide sequence ID" value="NZ_JACHMM010000001.1"/>
</dbReference>
<keyword evidence="1" id="KW-1133">Transmembrane helix</keyword>
<keyword evidence="1" id="KW-0812">Transmembrane</keyword>
<proteinExistence type="predicted"/>
<evidence type="ECO:0000313" key="2">
    <source>
        <dbReference type="EMBL" id="MBB5785713.1"/>
    </source>
</evidence>
<feature type="transmembrane region" description="Helical" evidence="1">
    <location>
        <begin position="245"/>
        <end position="269"/>
    </location>
</feature>
<reference evidence="2 3" key="1">
    <citation type="submission" date="2020-08" db="EMBL/GenBank/DDBJ databases">
        <title>Sequencing the genomes of 1000 actinobacteria strains.</title>
        <authorList>
            <person name="Klenk H.-P."/>
        </authorList>
    </citation>
    <scope>NUCLEOTIDE SEQUENCE [LARGE SCALE GENOMIC DNA]</scope>
    <source>
        <strain evidence="2 3">DSM 102122</strain>
    </source>
</reference>
<keyword evidence="1" id="KW-0472">Membrane</keyword>
<keyword evidence="3" id="KW-1185">Reference proteome</keyword>
<organism evidence="2 3">
    <name type="scientific">Jiangella mangrovi</name>
    <dbReference type="NCBI Taxonomy" id="1524084"/>
    <lineage>
        <taxon>Bacteria</taxon>
        <taxon>Bacillati</taxon>
        <taxon>Actinomycetota</taxon>
        <taxon>Actinomycetes</taxon>
        <taxon>Jiangellales</taxon>
        <taxon>Jiangellaceae</taxon>
        <taxon>Jiangella</taxon>
    </lineage>
</organism>
<evidence type="ECO:0000313" key="3">
    <source>
        <dbReference type="Proteomes" id="UP000542813"/>
    </source>
</evidence>
<sequence>MSPGRAAAVTGAVVLAAWTVLGWRLAGSGDSAPTVVEAASTVGFVGLPYVVAAMILAHRVVRAARGPDLPARVVAVATAGRPRGVDWGAALRAELAHIDGRAGRWRFAAGCVEAALVGGSGRLARATAVPVFVVFAVLTFAGSRFMLAGQRVGLLAGIYLVALAVGAVAAAVGWAGRSFRAGLVSGATALAAGLAGVVAVAAIEAVTWYQRAGVWIIDGDVPAGGIASPGAAVTDAVVGMTSFGLLFALPFPVLGAALGAAAAGAAAAVRRRVSAGSPSG</sequence>
<protein>
    <submittedName>
        <fullName evidence="2">Uncharacterized protein</fullName>
    </submittedName>
</protein>
<dbReference type="Proteomes" id="UP000542813">
    <property type="component" value="Unassembled WGS sequence"/>
</dbReference>
<name>A0A7W9LJ61_9ACTN</name>
<feature type="transmembrane region" description="Helical" evidence="1">
    <location>
        <begin position="181"/>
        <end position="203"/>
    </location>
</feature>